<proteinExistence type="predicted"/>
<keyword evidence="1" id="KW-0472">Membrane</keyword>
<keyword evidence="1" id="KW-0812">Transmembrane</keyword>
<keyword evidence="1" id="KW-1133">Transmembrane helix</keyword>
<protein>
    <submittedName>
        <fullName evidence="2">Uncharacterized protein</fullName>
    </submittedName>
</protein>
<gene>
    <name evidence="2" type="ORF">VNN45_03340</name>
</gene>
<sequence>MQSLSSILKEYDLQTSLFIFSLPLISGLLIWIIKLYLQNIFIKEKYTVRKNILKKKEKSYFKIYYCALYLISFFDDDISQFVIPKIMENKDFDLNKLKDKDLPQMFKNIKVNEEQKKIILYSVLVLKMSMWDTLFLKNRSFIFGKIPCPNKIQRLLTKFIINIEHSSYSDSMQRKNIILLRKIVLELRNDLFKKN</sequence>
<organism evidence="2 3">
    <name type="scientific">Lactococcus petauri</name>
    <dbReference type="NCBI Taxonomy" id="1940789"/>
    <lineage>
        <taxon>Bacteria</taxon>
        <taxon>Bacillati</taxon>
        <taxon>Bacillota</taxon>
        <taxon>Bacilli</taxon>
        <taxon>Lactobacillales</taxon>
        <taxon>Streptococcaceae</taxon>
        <taxon>Lactococcus</taxon>
    </lineage>
</organism>
<accession>A0ABZ2SGK6</accession>
<name>A0ABZ2SGK6_9LACT</name>
<dbReference type="EMBL" id="CP141698">
    <property type="protein sequence ID" value="WYC67928.1"/>
    <property type="molecule type" value="Genomic_DNA"/>
</dbReference>
<reference evidence="2 3" key="1">
    <citation type="submission" date="2023-12" db="EMBL/GenBank/DDBJ databases">
        <title>Redefining Piscine Lactococcosis.</title>
        <authorList>
            <person name="Heckman T.I."/>
            <person name="Yazdi Z."/>
            <person name="Older C.E."/>
            <person name="Griffin M.J."/>
            <person name="Waldbieser G.C."/>
            <person name="Chow A.M."/>
            <person name="Medina Silva I."/>
            <person name="Anenson K.M."/>
            <person name="Garcia J.C."/>
            <person name="LaFrentz B.R."/>
            <person name="Slavic D."/>
            <person name="Toohey-Kurth K.L."/>
            <person name="Yant P."/>
            <person name="Fritz H.M."/>
            <person name="Henderson E."/>
            <person name="McDowall R."/>
            <person name="Cai H."/>
            <person name="Adikson M."/>
            <person name="Soto E."/>
        </authorList>
    </citation>
    <scope>NUCLEOTIDE SEQUENCE [LARGE SCALE GENOMIC DNA]</scope>
    <source>
        <strain evidence="2 3">R21-91A</strain>
    </source>
</reference>
<dbReference type="Proteomes" id="UP001456368">
    <property type="component" value="Chromosome"/>
</dbReference>
<feature type="transmembrane region" description="Helical" evidence="1">
    <location>
        <begin position="20"/>
        <end position="42"/>
    </location>
</feature>
<evidence type="ECO:0000256" key="1">
    <source>
        <dbReference type="SAM" id="Phobius"/>
    </source>
</evidence>
<keyword evidence="3" id="KW-1185">Reference proteome</keyword>
<dbReference type="RefSeq" id="WP_019293849.1">
    <property type="nucleotide sequence ID" value="NZ_CP094882.1"/>
</dbReference>
<evidence type="ECO:0000313" key="2">
    <source>
        <dbReference type="EMBL" id="WYC67928.1"/>
    </source>
</evidence>
<dbReference type="GeneID" id="75142826"/>
<evidence type="ECO:0000313" key="3">
    <source>
        <dbReference type="Proteomes" id="UP001456368"/>
    </source>
</evidence>